<keyword evidence="6" id="KW-0804">Transcription</keyword>
<evidence type="ECO:0000256" key="1">
    <source>
        <dbReference type="ARBA" id="ARBA00004604"/>
    </source>
</evidence>
<evidence type="ECO:0000256" key="2">
    <source>
        <dbReference type="ARBA" id="ARBA00022517"/>
    </source>
</evidence>
<dbReference type="GO" id="GO:2000234">
    <property type="term" value="P:positive regulation of rRNA processing"/>
    <property type="evidence" value="ECO:0007669"/>
    <property type="project" value="TreeGrafter"/>
</dbReference>
<evidence type="ECO:0000313" key="10">
    <source>
        <dbReference type="Proteomes" id="UP001054902"/>
    </source>
</evidence>
<evidence type="ECO:0000256" key="5">
    <source>
        <dbReference type="ARBA" id="ARBA00022737"/>
    </source>
</evidence>
<dbReference type="PANTHER" id="PTHR44215:SF1">
    <property type="entry name" value="WD REPEAT-CONTAINING PROTEIN 75"/>
    <property type="match status" value="1"/>
</dbReference>
<evidence type="ECO:0000256" key="3">
    <source>
        <dbReference type="ARBA" id="ARBA00022552"/>
    </source>
</evidence>
<evidence type="ECO:0000256" key="4">
    <source>
        <dbReference type="ARBA" id="ARBA00022574"/>
    </source>
</evidence>
<dbReference type="GO" id="GO:0006364">
    <property type="term" value="P:rRNA processing"/>
    <property type="evidence" value="ECO:0007669"/>
    <property type="project" value="UniProtKB-KW"/>
</dbReference>
<evidence type="ECO:0000313" key="9">
    <source>
        <dbReference type="EMBL" id="GFH60255.1"/>
    </source>
</evidence>
<proteinExistence type="predicted"/>
<evidence type="ECO:0000256" key="8">
    <source>
        <dbReference type="SAM" id="MobiDB-lite"/>
    </source>
</evidence>
<keyword evidence="7" id="KW-0539">Nucleus</keyword>
<dbReference type="GO" id="GO:0003723">
    <property type="term" value="F:RNA binding"/>
    <property type="evidence" value="ECO:0007669"/>
    <property type="project" value="InterPro"/>
</dbReference>
<dbReference type="Gene3D" id="2.130.10.10">
    <property type="entry name" value="YVTN repeat-like/Quinoprotein amine dehydrogenase"/>
    <property type="match status" value="2"/>
</dbReference>
<keyword evidence="4" id="KW-0853">WD repeat</keyword>
<dbReference type="SUPFAM" id="SSF50978">
    <property type="entry name" value="WD40 repeat-like"/>
    <property type="match status" value="1"/>
</dbReference>
<dbReference type="AlphaFoldDB" id="A0AAD3DBD2"/>
<keyword evidence="3" id="KW-0698">rRNA processing</keyword>
<dbReference type="EMBL" id="BLLK01000069">
    <property type="protein sequence ID" value="GFH60255.1"/>
    <property type="molecule type" value="Genomic_DNA"/>
</dbReference>
<dbReference type="Proteomes" id="UP001054902">
    <property type="component" value="Unassembled WGS sequence"/>
</dbReference>
<feature type="compositionally biased region" description="Basic and acidic residues" evidence="8">
    <location>
        <begin position="901"/>
        <end position="920"/>
    </location>
</feature>
<dbReference type="InterPro" id="IPR015943">
    <property type="entry name" value="WD40/YVTN_repeat-like_dom_sf"/>
</dbReference>
<dbReference type="PANTHER" id="PTHR44215">
    <property type="entry name" value="WD REPEAT-CONTAINING PROTEIN 75"/>
    <property type="match status" value="1"/>
</dbReference>
<accession>A0AAD3DBD2</accession>
<sequence>MMMKVTRIAGPFLDGKGSKDFNKHHSVYETAKDRKPIITPFISANNSSEGQQYVLVPGKDCIEVLSYEHGQKVCDLVPNVGVDDAVLNTAMILKMNKGSSSNEEENGDANAMEVDTNIFEYALVAGFSNGSILEWNLSSIPYAKNTGNIPSRRNFTLDGFGGSVTHLTSPTGNGSMKVYAIVQSEEGDSGNTLVKFLIPVCDEVGEIPPISTEQTLLISSKGVEQKKTEESVNTAVMKSQPFALLSSTAEKERGKMDQFVTVVNTNGVVTYHENTDSFVSLPSTQTDTHICSAALSPNGEDIALGFENGKIDILTSVLTQVSDYLVSADKSSKDPSRAIVSRTVHWHSLPVKTLAYLGSQGSRATPTLLSGGEEGVLVTWSIERGLNRPSHTLARIARGCITHVATSSASGSTDIIIRSMDGTISLIHGHNHSTRWRVQGLALALNECVVPVGPIFEHESNPIVNIDPRSNVPVLTRLNGAPGYMHWFDPKANQVIGELAVADYNRISRKERNHKSYPRPTVSLMAMSSTGNDIVTIERMLSENNGVGHSCKVDSYISESGNDLTETMSYVTQIKFWTWSREMEKNANKERSGMPYELIAAMPAPHGLTNGSVDALDISPDGTKACTLSLAENEFHIWTKGRSVTYTPGSSVLSAAVPSWKRLCRIGIPSGYATGKEEGHAQKPITFSSDGSVLAIAFGRHITLWDHAAATMLNTIQAPEEIDSISFIKAPADMILVVGKSSISVLPPFGNAYLGNGAWSYVLPESNDSKTKISLSSVTCIASRKEIAVAFNERANAQDSRKIILVDLMTGQAKRDDEGAIFEWRIGTKLISMTDISQIQSNWASDSAVLIGITEDQEIFIFETDSSEPEPIEQSEARGCFANIENTAIDALSSVSAPKLESNKRQKKEQGGNGENKRQTPDPMAGSLLFGFNPENSEATHIPTALLPALSGSLTRSFMVRNVRKTS</sequence>
<keyword evidence="5" id="KW-0677">Repeat</keyword>
<dbReference type="GO" id="GO:0032040">
    <property type="term" value="C:small-subunit processome"/>
    <property type="evidence" value="ECO:0007669"/>
    <property type="project" value="InterPro"/>
</dbReference>
<organism evidence="9 10">
    <name type="scientific">Chaetoceros tenuissimus</name>
    <dbReference type="NCBI Taxonomy" id="426638"/>
    <lineage>
        <taxon>Eukaryota</taxon>
        <taxon>Sar</taxon>
        <taxon>Stramenopiles</taxon>
        <taxon>Ochrophyta</taxon>
        <taxon>Bacillariophyta</taxon>
        <taxon>Coscinodiscophyceae</taxon>
        <taxon>Chaetocerotophycidae</taxon>
        <taxon>Chaetocerotales</taxon>
        <taxon>Chaetocerotaceae</taxon>
        <taxon>Chaetoceros</taxon>
    </lineage>
</organism>
<comment type="caution">
    <text evidence="9">The sequence shown here is derived from an EMBL/GenBank/DDBJ whole genome shotgun (WGS) entry which is preliminary data.</text>
</comment>
<keyword evidence="2" id="KW-0690">Ribosome biogenesis</keyword>
<feature type="region of interest" description="Disordered" evidence="8">
    <location>
        <begin position="895"/>
        <end position="934"/>
    </location>
</feature>
<evidence type="ECO:0000256" key="6">
    <source>
        <dbReference type="ARBA" id="ARBA00023163"/>
    </source>
</evidence>
<gene>
    <name evidence="9" type="ORF">CTEN210_16732</name>
</gene>
<dbReference type="InterPro" id="IPR053826">
    <property type="entry name" value="WDR75"/>
</dbReference>
<evidence type="ECO:0000256" key="7">
    <source>
        <dbReference type="ARBA" id="ARBA00023242"/>
    </source>
</evidence>
<name>A0AAD3DBD2_9STRA</name>
<dbReference type="GO" id="GO:0045943">
    <property type="term" value="P:positive regulation of transcription by RNA polymerase I"/>
    <property type="evidence" value="ECO:0007669"/>
    <property type="project" value="InterPro"/>
</dbReference>
<keyword evidence="10" id="KW-1185">Reference proteome</keyword>
<comment type="subcellular location">
    <subcellularLocation>
        <location evidence="1">Nucleus</location>
        <location evidence="1">Nucleolus</location>
    </subcellularLocation>
</comment>
<protein>
    <submittedName>
        <fullName evidence="9">Uncharacterized protein</fullName>
    </submittedName>
</protein>
<dbReference type="InterPro" id="IPR036322">
    <property type="entry name" value="WD40_repeat_dom_sf"/>
</dbReference>
<reference evidence="9 10" key="1">
    <citation type="journal article" date="2021" name="Sci. Rep.">
        <title>The genome of the diatom Chaetoceros tenuissimus carries an ancient integrated fragment of an extant virus.</title>
        <authorList>
            <person name="Hongo Y."/>
            <person name="Kimura K."/>
            <person name="Takaki Y."/>
            <person name="Yoshida Y."/>
            <person name="Baba S."/>
            <person name="Kobayashi G."/>
            <person name="Nagasaki K."/>
            <person name="Hano T."/>
            <person name="Tomaru Y."/>
        </authorList>
    </citation>
    <scope>NUCLEOTIDE SEQUENCE [LARGE SCALE GENOMIC DNA]</scope>
    <source>
        <strain evidence="9 10">NIES-3715</strain>
    </source>
</reference>